<accession>A0ABY0IKT6</accession>
<dbReference type="SUPFAM" id="SSF53756">
    <property type="entry name" value="UDP-Glycosyltransferase/glycogen phosphorylase"/>
    <property type="match status" value="1"/>
</dbReference>
<reference evidence="4" key="1">
    <citation type="journal article" date="2019" name="Int. J. Syst. Evol. Microbiol.">
        <title>Halobacteriovorax valvorus sp. nov., a novel prokaryotic predator isolated from coastal seawater of China.</title>
        <authorList>
            <person name="Chen M.-X."/>
        </authorList>
    </citation>
    <scope>NUCLEOTIDE SEQUENCE [LARGE SCALE GENOMIC DNA]</scope>
    <source>
        <strain evidence="4">BL9</strain>
    </source>
</reference>
<name>A0ABY0IKT6_9BACT</name>
<dbReference type="PANTHER" id="PTHR30160">
    <property type="entry name" value="TETRAACYLDISACCHARIDE 4'-KINASE-RELATED"/>
    <property type="match status" value="1"/>
</dbReference>
<dbReference type="InterPro" id="IPR002201">
    <property type="entry name" value="Glyco_trans_9"/>
</dbReference>
<comment type="caution">
    <text evidence="3">The sequence shown here is derived from an EMBL/GenBank/DDBJ whole genome shotgun (WGS) entry which is preliminary data.</text>
</comment>
<protein>
    <submittedName>
        <fullName evidence="3">Lipopolysaccharide heptosyltransferase family protein</fullName>
    </submittedName>
</protein>
<dbReference type="Proteomes" id="UP000443582">
    <property type="component" value="Unassembled WGS sequence"/>
</dbReference>
<dbReference type="Gene3D" id="3.40.50.2000">
    <property type="entry name" value="Glycogen Phosphorylase B"/>
    <property type="match status" value="2"/>
</dbReference>
<sequence length="558" mass="64364">MFNPRRRAIEVFMNAIKTQNDHSDEVKKTIAIIQTTRIGDLLQTTHAIRLMKENHPEFRVILIARKKFSEPIKFILNKYFDKIIQIDHKSAMVGADSSKDALSNLKKQMTQINEERIDVSINLAFSKSSTYLHTLIKSENKVGPYFNLMHERVLQDKWSQYLYSTVMRGDLNPFNLVDLFANIIGVNKKMTHLSNKEYSNEEKSHVLIHPFTSQESKQWTSNRWVEVIYQTLKRNKDTKVIICGSSLDKTKTEEILNSELLSSFKDRVDQWLGLELQELYEKVDQNYLFVGHDSMIGNLLSYKNVKSLTISLGPVRPHETTPYALDNYNLAPRQKSDELPYNVTYQCIEQLLKKNLINIEELHNSCSTLSINKLNLYKTDMLANGDVTINELLHKEQNAKEIMRNFYHIAWSSIITEANISMDIPVINSEAKAQLMSHTKGIEALFELSEFGKKYSRYIIEEISKNTPSLEEIKKFSAKLDEVDTLSDMILSSYPLLAPVVDYAKVAKNNLQGHNLVKLSESAFFTYNEVSLLCSVLYEFFEKCSLIKKQPEAARDNV</sequence>
<evidence type="ECO:0000313" key="4">
    <source>
        <dbReference type="Proteomes" id="UP000443582"/>
    </source>
</evidence>
<gene>
    <name evidence="3" type="ORF">DAY19_05165</name>
</gene>
<keyword evidence="4" id="KW-1185">Reference proteome</keyword>
<proteinExistence type="predicted"/>
<dbReference type="Pfam" id="PF01075">
    <property type="entry name" value="Glyco_transf_9"/>
    <property type="match status" value="1"/>
</dbReference>
<dbReference type="PANTHER" id="PTHR30160:SF7">
    <property type="entry name" value="ADP-HEPTOSE--LPS HEPTOSYLTRANSFERASE 2"/>
    <property type="match status" value="1"/>
</dbReference>
<evidence type="ECO:0000256" key="2">
    <source>
        <dbReference type="ARBA" id="ARBA00022679"/>
    </source>
</evidence>
<evidence type="ECO:0000313" key="3">
    <source>
        <dbReference type="EMBL" id="RZF23160.1"/>
    </source>
</evidence>
<dbReference type="EMBL" id="QDKL01000001">
    <property type="protein sequence ID" value="RZF23160.1"/>
    <property type="molecule type" value="Genomic_DNA"/>
</dbReference>
<keyword evidence="1" id="KW-0328">Glycosyltransferase</keyword>
<evidence type="ECO:0000256" key="1">
    <source>
        <dbReference type="ARBA" id="ARBA00022676"/>
    </source>
</evidence>
<organism evidence="3 4">
    <name type="scientific">Halobacteriovorax vibrionivorans</name>
    <dbReference type="NCBI Taxonomy" id="2152716"/>
    <lineage>
        <taxon>Bacteria</taxon>
        <taxon>Pseudomonadati</taxon>
        <taxon>Bdellovibrionota</taxon>
        <taxon>Bacteriovoracia</taxon>
        <taxon>Bacteriovoracales</taxon>
        <taxon>Halobacteriovoraceae</taxon>
        <taxon>Halobacteriovorax</taxon>
    </lineage>
</organism>
<keyword evidence="2" id="KW-0808">Transferase</keyword>
<dbReference type="InterPro" id="IPR051199">
    <property type="entry name" value="LPS_LOS_Heptosyltrfase"/>
</dbReference>